<dbReference type="Proteomes" id="UP000033115">
    <property type="component" value="Chromosome"/>
</dbReference>
<name>A0A0E3K4S5_CLOSL</name>
<proteinExistence type="predicted"/>
<dbReference type="HOGENOM" id="CLU_2823580_0_0_9"/>
<accession>A0A0E3K4S5</accession>
<dbReference type="AlphaFoldDB" id="A0A0E3K4S5"/>
<dbReference type="KEGG" id="csq:CSCA_4993"/>
<sequence length="66" mass="7546">MKEKFLFQSGGNLFTVKNNQLKNLGKVPESEKEQDKLLKSYGIEKISKIAPFINKLPENGFVVFSR</sequence>
<evidence type="ECO:0000313" key="1">
    <source>
        <dbReference type="EMBL" id="AKA72118.1"/>
    </source>
</evidence>
<dbReference type="EMBL" id="CP009933">
    <property type="protein sequence ID" value="AKA72118.1"/>
    <property type="molecule type" value="Genomic_DNA"/>
</dbReference>
<dbReference type="RefSeq" id="WP_007063912.1">
    <property type="nucleotide sequence ID" value="NZ_CP009933.1"/>
</dbReference>
<reference evidence="1 2" key="1">
    <citation type="journal article" date="2015" name="J. Biotechnol.">
        <title>Complete genome sequence of a malodorant-producing acetogen, Clostridium scatologenes ATCC 25775(T).</title>
        <authorList>
            <person name="Zhu Z."/>
            <person name="Guo T."/>
            <person name="Zheng H."/>
            <person name="Song T."/>
            <person name="Ouyang P."/>
            <person name="Xie J."/>
        </authorList>
    </citation>
    <scope>NUCLEOTIDE SEQUENCE [LARGE SCALE GENOMIC DNA]</scope>
    <source>
        <strain evidence="1 2">ATCC 25775</strain>
    </source>
</reference>
<keyword evidence="2" id="KW-1185">Reference proteome</keyword>
<gene>
    <name evidence="1" type="ORF">CSCA_4993</name>
</gene>
<evidence type="ECO:0000313" key="2">
    <source>
        <dbReference type="Proteomes" id="UP000033115"/>
    </source>
</evidence>
<organism evidence="1 2">
    <name type="scientific">Clostridium scatologenes</name>
    <dbReference type="NCBI Taxonomy" id="1548"/>
    <lineage>
        <taxon>Bacteria</taxon>
        <taxon>Bacillati</taxon>
        <taxon>Bacillota</taxon>
        <taxon>Clostridia</taxon>
        <taxon>Eubacteriales</taxon>
        <taxon>Clostridiaceae</taxon>
        <taxon>Clostridium</taxon>
    </lineage>
</organism>
<protein>
    <submittedName>
        <fullName evidence="1">Uncharacterized protein</fullName>
    </submittedName>
</protein>